<reference evidence="3 4" key="1">
    <citation type="submission" date="2024-02" db="EMBL/GenBank/DDBJ databases">
        <authorList>
            <person name="Vignale AGUSTIN F."/>
            <person name="Sosa J E."/>
            <person name="Modenutti C."/>
        </authorList>
    </citation>
    <scope>NUCLEOTIDE SEQUENCE [LARGE SCALE GENOMIC DNA]</scope>
</reference>
<dbReference type="PANTHER" id="PTHR33463:SF209">
    <property type="entry name" value="DISEASE RESISTANCE PROTEIN RPS2-LIKE"/>
    <property type="match status" value="1"/>
</dbReference>
<dbReference type="Gene3D" id="3.80.10.10">
    <property type="entry name" value="Ribonuclease Inhibitor"/>
    <property type="match status" value="1"/>
</dbReference>
<protein>
    <recommendedName>
        <fullName evidence="2">Disease resistance protein At4g27190-like leucine-rich repeats domain-containing protein</fullName>
    </recommendedName>
</protein>
<dbReference type="SUPFAM" id="SSF52047">
    <property type="entry name" value="RNI-like"/>
    <property type="match status" value="1"/>
</dbReference>
<dbReference type="Pfam" id="PF23247">
    <property type="entry name" value="LRR_RPS2"/>
    <property type="match status" value="1"/>
</dbReference>
<comment type="caution">
    <text evidence="3">The sequence shown here is derived from an EMBL/GenBank/DDBJ whole genome shotgun (WGS) entry which is preliminary data.</text>
</comment>
<dbReference type="Proteomes" id="UP001642360">
    <property type="component" value="Unassembled WGS sequence"/>
</dbReference>
<keyword evidence="1" id="KW-0611">Plant defense</keyword>
<dbReference type="InterPro" id="IPR032675">
    <property type="entry name" value="LRR_dom_sf"/>
</dbReference>
<evidence type="ECO:0000259" key="2">
    <source>
        <dbReference type="Pfam" id="PF23247"/>
    </source>
</evidence>
<name>A0ABC8SVN1_9AQUA</name>
<gene>
    <name evidence="3" type="ORF">ILEXP_LOCUS30042</name>
</gene>
<accession>A0ABC8SVN1</accession>
<dbReference type="PANTHER" id="PTHR33463">
    <property type="entry name" value="NB-ARC DOMAIN-CONTAINING PROTEIN-RELATED"/>
    <property type="match status" value="1"/>
</dbReference>
<dbReference type="InterPro" id="IPR057135">
    <property type="entry name" value="At4g27190-like_LRR"/>
</dbReference>
<dbReference type="AlphaFoldDB" id="A0ABC8SVN1"/>
<proteinExistence type="predicted"/>
<keyword evidence="4" id="KW-1185">Reference proteome</keyword>
<dbReference type="EMBL" id="CAUOFW020003647">
    <property type="protein sequence ID" value="CAK9161249.1"/>
    <property type="molecule type" value="Genomic_DNA"/>
</dbReference>
<evidence type="ECO:0000313" key="4">
    <source>
        <dbReference type="Proteomes" id="UP001642360"/>
    </source>
</evidence>
<dbReference type="InterPro" id="IPR050905">
    <property type="entry name" value="Plant_NBS-LRR"/>
</dbReference>
<organism evidence="3 4">
    <name type="scientific">Ilex paraguariensis</name>
    <name type="common">yerba mate</name>
    <dbReference type="NCBI Taxonomy" id="185542"/>
    <lineage>
        <taxon>Eukaryota</taxon>
        <taxon>Viridiplantae</taxon>
        <taxon>Streptophyta</taxon>
        <taxon>Embryophyta</taxon>
        <taxon>Tracheophyta</taxon>
        <taxon>Spermatophyta</taxon>
        <taxon>Magnoliopsida</taxon>
        <taxon>eudicotyledons</taxon>
        <taxon>Gunneridae</taxon>
        <taxon>Pentapetalae</taxon>
        <taxon>asterids</taxon>
        <taxon>campanulids</taxon>
        <taxon>Aquifoliales</taxon>
        <taxon>Aquifoliaceae</taxon>
        <taxon>Ilex</taxon>
    </lineage>
</organism>
<evidence type="ECO:0000313" key="3">
    <source>
        <dbReference type="EMBL" id="CAK9161249.1"/>
    </source>
</evidence>
<evidence type="ECO:0000256" key="1">
    <source>
        <dbReference type="ARBA" id="ARBA00022821"/>
    </source>
</evidence>
<sequence>MEKIWHELLLPTGNFNTLTELSISSCGKLITIFPSSLVQLLQNLVDLSISNCDLLKDLCEGHNATLVTLPRIKNFKLLSLPSLKDIWWSKVCPESLNFRNLTHLTIGGCKCRRYLLSFTPSKLLIQLQYLELVECDMMKEIRNYLSFTSLNCQNSQASTKGIVL</sequence>
<feature type="domain" description="Disease resistance protein At4g27190-like leucine-rich repeats" evidence="2">
    <location>
        <begin position="1"/>
        <end position="136"/>
    </location>
</feature>